<reference evidence="2" key="1">
    <citation type="journal article" date="2020" name="mSystems">
        <title>Genome- and Community-Level Interaction Insights into Carbon Utilization and Element Cycling Functions of Hydrothermarchaeota in Hydrothermal Sediment.</title>
        <authorList>
            <person name="Zhou Z."/>
            <person name="Liu Y."/>
            <person name="Xu W."/>
            <person name="Pan J."/>
            <person name="Luo Z.H."/>
            <person name="Li M."/>
        </authorList>
    </citation>
    <scope>NUCLEOTIDE SEQUENCE [LARGE SCALE GENOMIC DNA]</scope>
    <source>
        <strain evidence="1">SpSt-638</strain>
        <strain evidence="2">SpSt-648</strain>
    </source>
</reference>
<sequence length="145" mass="17273">MVDEVYRVLAFGKKKIGKVHKRYVDIVRIYFGLPIGREKPFFEARVDKDTLRVAIEYFNAKYDDKGDYIVVYGNDVDEKIRRIVVYSGVRQTINSLLGRTLLEIIDSMGEVEILFWYSRFINAYDRGNYWDVYRVAKSFRTLYRL</sequence>
<evidence type="ECO:0000313" key="1">
    <source>
        <dbReference type="EMBL" id="HGQ59263.1"/>
    </source>
</evidence>
<evidence type="ECO:0000313" key="2">
    <source>
        <dbReference type="EMBL" id="HGQ74331.1"/>
    </source>
</evidence>
<protein>
    <submittedName>
        <fullName evidence="2">Uncharacterized protein</fullName>
    </submittedName>
</protein>
<accession>A0A7C4NNL0</accession>
<name>A0A7C4NNL0_STAMA</name>
<comment type="caution">
    <text evidence="2">The sequence shown here is derived from an EMBL/GenBank/DDBJ whole genome shotgun (WGS) entry which is preliminary data.</text>
</comment>
<dbReference type="AlphaFoldDB" id="A0A7C4NNL0"/>
<gene>
    <name evidence="1" type="ORF">ENU09_00835</name>
    <name evidence="2" type="ORF">ENU20_04575</name>
</gene>
<organism evidence="2">
    <name type="scientific">Staphylothermus marinus</name>
    <dbReference type="NCBI Taxonomy" id="2280"/>
    <lineage>
        <taxon>Archaea</taxon>
        <taxon>Thermoproteota</taxon>
        <taxon>Thermoprotei</taxon>
        <taxon>Desulfurococcales</taxon>
        <taxon>Desulfurococcaceae</taxon>
        <taxon>Staphylothermus</taxon>
    </lineage>
</organism>
<dbReference type="EMBL" id="DTBE01000025">
    <property type="protein sequence ID" value="HGQ59263.1"/>
    <property type="molecule type" value="Genomic_DNA"/>
</dbReference>
<proteinExistence type="predicted"/>
<dbReference type="EMBL" id="DTBP01000036">
    <property type="protein sequence ID" value="HGQ74331.1"/>
    <property type="molecule type" value="Genomic_DNA"/>
</dbReference>